<dbReference type="NCBIfam" id="NF045973">
    <property type="entry name" value="conju_CD1115"/>
    <property type="match status" value="1"/>
</dbReference>
<evidence type="ECO:0000256" key="7">
    <source>
        <dbReference type="SAM" id="Phobius"/>
    </source>
</evidence>
<name>A0ABC9TKA7_ENTFL</name>
<evidence type="ECO:0000256" key="6">
    <source>
        <dbReference type="ARBA" id="ARBA00023136"/>
    </source>
</evidence>
<organism evidence="9 10">
    <name type="scientific">Enterococcus faecalis RP2S-4</name>
    <dbReference type="NCBI Taxonomy" id="1244145"/>
    <lineage>
        <taxon>Bacteria</taxon>
        <taxon>Bacillati</taxon>
        <taxon>Bacillota</taxon>
        <taxon>Bacilli</taxon>
        <taxon>Lactobacillales</taxon>
        <taxon>Enterococcaceae</taxon>
        <taxon>Enterococcus</taxon>
    </lineage>
</organism>
<keyword evidence="4 7" id="KW-0812">Transmembrane</keyword>
<feature type="transmembrane region" description="Helical" evidence="7">
    <location>
        <begin position="78"/>
        <end position="99"/>
    </location>
</feature>
<dbReference type="Pfam" id="PF02534">
    <property type="entry name" value="T4SS-DNA_transf"/>
    <property type="match status" value="1"/>
</dbReference>
<dbReference type="InterPro" id="IPR003688">
    <property type="entry name" value="TraG/VirD4"/>
</dbReference>
<dbReference type="InterPro" id="IPR051539">
    <property type="entry name" value="T4SS-coupling_protein"/>
</dbReference>
<evidence type="ECO:0000256" key="4">
    <source>
        <dbReference type="ARBA" id="ARBA00022692"/>
    </source>
</evidence>
<dbReference type="SUPFAM" id="SSF52540">
    <property type="entry name" value="P-loop containing nucleoside triphosphate hydrolases"/>
    <property type="match status" value="2"/>
</dbReference>
<comment type="similarity">
    <text evidence="2">Belongs to the VirD4/TraG family.</text>
</comment>
<dbReference type="EMBL" id="ATIR01000044">
    <property type="protein sequence ID" value="EPI08720.1"/>
    <property type="molecule type" value="Genomic_DNA"/>
</dbReference>
<comment type="subcellular location">
    <subcellularLocation>
        <location evidence="1">Cell membrane</location>
        <topology evidence="1">Multi-pass membrane protein</topology>
    </subcellularLocation>
</comment>
<evidence type="ECO:0000256" key="1">
    <source>
        <dbReference type="ARBA" id="ARBA00004651"/>
    </source>
</evidence>
<dbReference type="CDD" id="cd01127">
    <property type="entry name" value="TrwB_TraG_TraD_VirD4"/>
    <property type="match status" value="1"/>
</dbReference>
<keyword evidence="5 7" id="KW-1133">Transmembrane helix</keyword>
<dbReference type="AlphaFoldDB" id="A0ABC9TKA7"/>
<evidence type="ECO:0000256" key="5">
    <source>
        <dbReference type="ARBA" id="ARBA00022989"/>
    </source>
</evidence>
<feature type="transmembrane region" description="Helical" evidence="7">
    <location>
        <begin position="131"/>
        <end position="157"/>
    </location>
</feature>
<evidence type="ECO:0000313" key="9">
    <source>
        <dbReference type="EMBL" id="EPI08720.1"/>
    </source>
</evidence>
<dbReference type="InterPro" id="IPR027417">
    <property type="entry name" value="P-loop_NTPase"/>
</dbReference>
<protein>
    <recommendedName>
        <fullName evidence="8">TraD/TraG TraM recognition site domain-containing protein</fullName>
    </recommendedName>
</protein>
<accession>A0ABC9TKA7</accession>
<dbReference type="Gene3D" id="3.40.50.300">
    <property type="entry name" value="P-loop containing nucleotide triphosphate hydrolases"/>
    <property type="match status" value="1"/>
</dbReference>
<feature type="domain" description="TraD/TraG TraM recognition site" evidence="8">
    <location>
        <begin position="619"/>
        <end position="736"/>
    </location>
</feature>
<reference evidence="9 10" key="1">
    <citation type="submission" date="2013-06" db="EMBL/GenBank/DDBJ databases">
        <authorList>
            <person name="Weinstock G."/>
            <person name="Sodergren E."/>
            <person name="Lobos E.A."/>
            <person name="Fulton L."/>
            <person name="Fulton R."/>
            <person name="Courtney L."/>
            <person name="Fronick C."/>
            <person name="O'Laughlin M."/>
            <person name="Godfrey J."/>
            <person name="Wilson R.M."/>
            <person name="Miner T."/>
            <person name="Farmer C."/>
            <person name="Delehaunty K."/>
            <person name="Cordes M."/>
            <person name="Minx P."/>
            <person name="Tomlinson C."/>
            <person name="Chen J."/>
            <person name="Wollam A."/>
            <person name="Pepin K.H."/>
            <person name="Bhonagiri V."/>
            <person name="Zhang X."/>
            <person name="Warren W."/>
            <person name="Mitreva M."/>
            <person name="Mardis E.R."/>
            <person name="Wilson R.K."/>
        </authorList>
    </citation>
    <scope>NUCLEOTIDE SEQUENCE [LARGE SCALE GENOMIC DNA]</scope>
    <source>
        <strain evidence="9 10">RP2S-4</strain>
    </source>
</reference>
<dbReference type="Proteomes" id="UP000015750">
    <property type="component" value="Unassembled WGS sequence"/>
</dbReference>
<proteinExistence type="inferred from homology"/>
<dbReference type="PANTHER" id="PTHR37937:SF1">
    <property type="entry name" value="CONJUGATIVE TRANSFER: DNA TRANSPORT"/>
    <property type="match status" value="1"/>
</dbReference>
<dbReference type="PANTHER" id="PTHR37937">
    <property type="entry name" value="CONJUGATIVE TRANSFER: DNA TRANSPORT"/>
    <property type="match status" value="1"/>
</dbReference>
<comment type="caution">
    <text evidence="9">The sequence shown here is derived from an EMBL/GenBank/DDBJ whole genome shotgun (WGS) entry which is preliminary data.</text>
</comment>
<evidence type="ECO:0000256" key="2">
    <source>
        <dbReference type="ARBA" id="ARBA00008806"/>
    </source>
</evidence>
<keyword evidence="3" id="KW-1003">Cell membrane</keyword>
<dbReference type="Pfam" id="PF12696">
    <property type="entry name" value="TraG-D_C"/>
    <property type="match status" value="1"/>
</dbReference>
<gene>
    <name evidence="9" type="ORF">D358_01495</name>
</gene>
<evidence type="ECO:0000313" key="10">
    <source>
        <dbReference type="Proteomes" id="UP000015750"/>
    </source>
</evidence>
<evidence type="ECO:0000256" key="3">
    <source>
        <dbReference type="ARBA" id="ARBA00022475"/>
    </source>
</evidence>
<dbReference type="GO" id="GO:0005886">
    <property type="term" value="C:plasma membrane"/>
    <property type="evidence" value="ECO:0007669"/>
    <property type="project" value="UniProtKB-SubCell"/>
</dbReference>
<evidence type="ECO:0000259" key="8">
    <source>
        <dbReference type="Pfam" id="PF12696"/>
    </source>
</evidence>
<sequence length="826" mass="94751">MRMTKQILLNDEEGSVFCLKEADMRIKDKKAKTKHLFPFVGRLFRLDFTKKHLSHSYFYKVSGEDLPERHEKRWKGKLGWTLVASTVLFFFFGYLLYLFHEFTQVMKQIDTKNLFSTKLSLGDILFAHWSIAHISLVGKLVLLGVSVGIGLFVGFWLDYRAHSITDGQKGDSRLTTEKEIKKQYKEVPDRTKSFEGIGGVPISHCEDKMYISTETENTCFIGTSRSGKGQTSVFSLIDNVSRAKIQSALIVNDPKTELYTGSKETLEKRGYEVFAYNVLDPLSGMSDNPLALIIKYWKRGDIDTATELTNTFTNTIYSDPNAGDNKYFNENAQKAVNAIIFTLLDYADRNNAYEKVTPNNIVEMFTELGSLNYKLDEEDFNEKNALDEFMESLPAGNVAKKQYGSTKMGSDKARGNILSTAMTGLNPFTLPKVAKMTSISSLDYKSIGFPKYIDAKFHESLMGKRIRVNFYHEGKLMHKERLKVEYRGFAELNFNCELVTGDVIEFVFTDSEKETFKARYTFTREVLKDNDGNIVYQKKEGCEHLPDYNKYATMTLLDDSTMELESLEVHYSEKPIAIFMLTPDFNSANHVLVSIFLKQVYTELSSQCVKTRGDKCHRRIHYVLDEFGNMPAVADMENVMTVTAGRNMLWDLFVQSYSQIYAKYGEEVGNTIKENCQTHILIMTTDDNTIEEFSKKVGHRTVQQEQTQTNLFGMNTSISRNADQERILTPERISTLLEGETIVLRPLKRRDNKGRKIRPFPIFNTKKTVMPYAYQYLKEFQGGGDIQDIDIESRHASIDLANFQLDYLQFLVDDQAKRAYLRQRAA</sequence>
<dbReference type="InterPro" id="IPR032689">
    <property type="entry name" value="TraG-D_C"/>
</dbReference>
<keyword evidence="6 7" id="KW-0472">Membrane</keyword>